<feature type="transmembrane region" description="Helical" evidence="2">
    <location>
        <begin position="421"/>
        <end position="440"/>
    </location>
</feature>
<name>A0A8E2DV70_9APHY</name>
<gene>
    <name evidence="3" type="ORF">OBBRIDRAFT_743150</name>
</gene>
<sequence>MNNHTRDVEQPTEATPLLSGRIGHALDASDVPSLPEVEPVVIQLRQKGIGSFSLTDLVCPQPLTTDAARAAFSLNVLLETRARLGRKASGTREIWEQWASERQSSSWKEELDRHILLVWSEFLHEQRTSEEIAEVLWLAFPLKAGHGPMLRVTQFLASGQVPEDLLSHRVVLLCVIKTWKYGLPGKSNPMILSRFDSVATPRVLHTVDLLLYAMYLGLLVHFVLLPSAPSTGSLKASKLDIRVLCLMLYSGSRLLKTWSLRSVPFFLVLLAFLNHIPSVPSPDDLAYHVLLYAFSWHVIELHLPLTPTPLVYLPFHQTLPLAVLIWHGISRIFLPVIAFFLPAMLVSLAILSLSMRDILDIGFITTYAPAPMQARTAFVALFCVTLLLLLSSLVILVLTYPSFSLHPSMDPWDRYSKSVGLQARIALVRVVSIYVGPYIFPCPMNILQFALRIPHMVAMLMGKAALAHKVSAAERTVWRLAVGPLMLIVAAPWLWNRTT</sequence>
<dbReference type="AlphaFoldDB" id="A0A8E2DV70"/>
<dbReference type="Proteomes" id="UP000250043">
    <property type="component" value="Unassembled WGS sequence"/>
</dbReference>
<dbReference type="OrthoDB" id="3941538at2759"/>
<feature type="transmembrane region" description="Helical" evidence="2">
    <location>
        <begin position="209"/>
        <end position="228"/>
    </location>
</feature>
<evidence type="ECO:0000256" key="1">
    <source>
        <dbReference type="SAM" id="MobiDB-lite"/>
    </source>
</evidence>
<dbReference type="EMBL" id="KV722330">
    <property type="protein sequence ID" value="OCH96475.1"/>
    <property type="molecule type" value="Genomic_DNA"/>
</dbReference>
<feature type="transmembrane region" description="Helical" evidence="2">
    <location>
        <begin position="477"/>
        <end position="495"/>
    </location>
</feature>
<keyword evidence="2" id="KW-0812">Transmembrane</keyword>
<feature type="transmembrane region" description="Helical" evidence="2">
    <location>
        <begin position="332"/>
        <end position="355"/>
    </location>
</feature>
<keyword evidence="2" id="KW-1133">Transmembrane helix</keyword>
<reference evidence="3 4" key="1">
    <citation type="submission" date="2016-07" db="EMBL/GenBank/DDBJ databases">
        <title>Draft genome of the white-rot fungus Obba rivulosa 3A-2.</title>
        <authorList>
            <consortium name="DOE Joint Genome Institute"/>
            <person name="Miettinen O."/>
            <person name="Riley R."/>
            <person name="Acob R."/>
            <person name="Barry K."/>
            <person name="Cullen D."/>
            <person name="De Vries R."/>
            <person name="Hainaut M."/>
            <person name="Hatakka A."/>
            <person name="Henrissat B."/>
            <person name="Hilden K."/>
            <person name="Kuo R."/>
            <person name="Labutti K."/>
            <person name="Lipzen A."/>
            <person name="Makela M.R."/>
            <person name="Sandor L."/>
            <person name="Spatafora J.W."/>
            <person name="Grigoriev I.V."/>
            <person name="Hibbett D.S."/>
        </authorList>
    </citation>
    <scope>NUCLEOTIDE SEQUENCE [LARGE SCALE GENOMIC DNA]</scope>
    <source>
        <strain evidence="3 4">3A-2</strain>
    </source>
</reference>
<feature type="transmembrane region" description="Helical" evidence="2">
    <location>
        <begin position="375"/>
        <end position="400"/>
    </location>
</feature>
<protein>
    <submittedName>
        <fullName evidence="3">Uncharacterized protein</fullName>
    </submittedName>
</protein>
<feature type="transmembrane region" description="Helical" evidence="2">
    <location>
        <begin position="289"/>
        <end position="312"/>
    </location>
</feature>
<proteinExistence type="predicted"/>
<feature type="region of interest" description="Disordered" evidence="1">
    <location>
        <begin position="1"/>
        <end position="20"/>
    </location>
</feature>
<keyword evidence="2" id="KW-0472">Membrane</keyword>
<feature type="transmembrane region" description="Helical" evidence="2">
    <location>
        <begin position="258"/>
        <end position="277"/>
    </location>
</feature>
<evidence type="ECO:0000256" key="2">
    <source>
        <dbReference type="SAM" id="Phobius"/>
    </source>
</evidence>
<evidence type="ECO:0000313" key="4">
    <source>
        <dbReference type="Proteomes" id="UP000250043"/>
    </source>
</evidence>
<evidence type="ECO:0000313" key="3">
    <source>
        <dbReference type="EMBL" id="OCH96475.1"/>
    </source>
</evidence>
<keyword evidence="4" id="KW-1185">Reference proteome</keyword>
<organism evidence="3 4">
    <name type="scientific">Obba rivulosa</name>
    <dbReference type="NCBI Taxonomy" id="1052685"/>
    <lineage>
        <taxon>Eukaryota</taxon>
        <taxon>Fungi</taxon>
        <taxon>Dikarya</taxon>
        <taxon>Basidiomycota</taxon>
        <taxon>Agaricomycotina</taxon>
        <taxon>Agaricomycetes</taxon>
        <taxon>Polyporales</taxon>
        <taxon>Gelatoporiaceae</taxon>
        <taxon>Obba</taxon>
    </lineage>
</organism>
<accession>A0A8E2DV70</accession>